<evidence type="ECO:0000313" key="3">
    <source>
        <dbReference type="Proteomes" id="UP000294813"/>
    </source>
</evidence>
<organism evidence="2 3">
    <name type="scientific">Heliophilum fasciatum</name>
    <dbReference type="NCBI Taxonomy" id="35700"/>
    <lineage>
        <taxon>Bacteria</taxon>
        <taxon>Bacillati</taxon>
        <taxon>Bacillota</taxon>
        <taxon>Clostridia</taxon>
        <taxon>Eubacteriales</taxon>
        <taxon>Heliobacteriaceae</taxon>
        <taxon>Heliophilum</taxon>
    </lineage>
</organism>
<name>A0A4V2SWM0_9FIRM</name>
<sequence length="313" mass="35319">MNGRSDKDITIQVCTNLAGEVQMLLRTGLVTAPSIQIKTFPPCCMRAKQKAALCNGQTSDSAYNELEQGRGQEREQQEQATKGLLRIMTATCLGTCDVDFSRDSAMPALCFHYFLNEATVQALLAKGKYLLTPGWLARWEEYLADWGFDQATARGFFQECLTGLVLLDTGVDPDGVRNLQAMAHYLGVPYEVLPVGLDHFAYIVKNRLLEWQLVKDRQEHAAVQASLSQRIANYAMAFDLIIDLTQLMEEKEAIEKIKELFTMLFAPQRLEYRPLREADEQTDEGDSWILKPLASGQGFFFVSFTTTVRWACF</sequence>
<evidence type="ECO:0000313" key="2">
    <source>
        <dbReference type="EMBL" id="TCP62696.1"/>
    </source>
</evidence>
<keyword evidence="3" id="KW-1185">Reference proteome</keyword>
<dbReference type="Proteomes" id="UP000294813">
    <property type="component" value="Unassembled WGS sequence"/>
</dbReference>
<comment type="caution">
    <text evidence="2">The sequence shown here is derived from an EMBL/GenBank/DDBJ whole genome shotgun (WGS) entry which is preliminary data.</text>
</comment>
<dbReference type="InterPro" id="IPR012437">
    <property type="entry name" value="DUF1638"/>
</dbReference>
<feature type="domain" description="DUF1638" evidence="1">
    <location>
        <begin position="110"/>
        <end position="201"/>
    </location>
</feature>
<proteinExistence type="predicted"/>
<dbReference type="RefSeq" id="WP_131919732.1">
    <property type="nucleotide sequence ID" value="NZ_JAOQNU010000018.1"/>
</dbReference>
<gene>
    <name evidence="2" type="ORF">EDD73_11944</name>
</gene>
<dbReference type="OrthoDB" id="5430678at2"/>
<dbReference type="Pfam" id="PF07796">
    <property type="entry name" value="DUF1638"/>
    <property type="match status" value="1"/>
</dbReference>
<reference evidence="2 3" key="1">
    <citation type="submission" date="2019-03" db="EMBL/GenBank/DDBJ databases">
        <title>Genomic Encyclopedia of Type Strains, Phase IV (KMG-IV): sequencing the most valuable type-strain genomes for metagenomic binning, comparative biology and taxonomic classification.</title>
        <authorList>
            <person name="Goeker M."/>
        </authorList>
    </citation>
    <scope>NUCLEOTIDE SEQUENCE [LARGE SCALE GENOMIC DNA]</scope>
    <source>
        <strain evidence="2 3">DSM 11170</strain>
    </source>
</reference>
<protein>
    <submittedName>
        <fullName evidence="2">Uncharacterized protein DUF1638</fullName>
    </submittedName>
</protein>
<dbReference type="EMBL" id="SLXT01000019">
    <property type="protein sequence ID" value="TCP62696.1"/>
    <property type="molecule type" value="Genomic_DNA"/>
</dbReference>
<accession>A0A4V2SWM0</accession>
<dbReference type="AlphaFoldDB" id="A0A4V2SWM0"/>
<evidence type="ECO:0000259" key="1">
    <source>
        <dbReference type="Pfam" id="PF07796"/>
    </source>
</evidence>